<dbReference type="OrthoDB" id="9816297at2"/>
<name>A0A8J3AGX4_9BACI</name>
<reference evidence="4" key="1">
    <citation type="journal article" date="2019" name="Int. J. Syst. Evol. Microbiol.">
        <title>The Global Catalogue of Microorganisms (GCM) 10K type strain sequencing project: providing services to taxonomists for standard genome sequencing and annotation.</title>
        <authorList>
            <consortium name="The Broad Institute Genomics Platform"/>
            <consortium name="The Broad Institute Genome Sequencing Center for Infectious Disease"/>
            <person name="Wu L."/>
            <person name="Ma J."/>
        </authorList>
    </citation>
    <scope>NUCLEOTIDE SEQUENCE [LARGE SCALE GENOMIC DNA]</scope>
    <source>
        <strain evidence="4">CGMCC 1.14993</strain>
    </source>
</reference>
<evidence type="ECO:0000256" key="1">
    <source>
        <dbReference type="ARBA" id="ARBA00022741"/>
    </source>
</evidence>
<accession>A0A8J3AGX4</accession>
<dbReference type="Pfam" id="PF10609">
    <property type="entry name" value="ParA"/>
    <property type="match status" value="1"/>
</dbReference>
<keyword evidence="1" id="KW-0547">Nucleotide-binding</keyword>
<comment type="caution">
    <text evidence="3">The sequence shown here is derived from an EMBL/GenBank/DDBJ whole genome shotgun (WGS) entry which is preliminary data.</text>
</comment>
<keyword evidence="2" id="KW-0067">ATP-binding</keyword>
<dbReference type="InterPro" id="IPR033756">
    <property type="entry name" value="YlxH/NBP35"/>
</dbReference>
<proteinExistence type="predicted"/>
<dbReference type="InterPro" id="IPR050625">
    <property type="entry name" value="ParA/MinD_ATPase"/>
</dbReference>
<dbReference type="GO" id="GO:0005524">
    <property type="term" value="F:ATP binding"/>
    <property type="evidence" value="ECO:0007669"/>
    <property type="project" value="UniProtKB-KW"/>
</dbReference>
<dbReference type="GO" id="GO:0005829">
    <property type="term" value="C:cytosol"/>
    <property type="evidence" value="ECO:0007669"/>
    <property type="project" value="TreeGrafter"/>
</dbReference>
<dbReference type="GO" id="GO:0051782">
    <property type="term" value="P:negative regulation of cell division"/>
    <property type="evidence" value="ECO:0007669"/>
    <property type="project" value="TreeGrafter"/>
</dbReference>
<organism evidence="3 4">
    <name type="scientific">Gottfriedia solisilvae</name>
    <dbReference type="NCBI Taxonomy" id="1516104"/>
    <lineage>
        <taxon>Bacteria</taxon>
        <taxon>Bacillati</taxon>
        <taxon>Bacillota</taxon>
        <taxon>Bacilli</taxon>
        <taxon>Bacillales</taxon>
        <taxon>Bacillaceae</taxon>
        <taxon>Gottfriedia</taxon>
    </lineage>
</organism>
<sequence>MSDQAANLREKLQFAKQPKSKVIGIVSGKGGVGKSNFSLNFAISLCQKNKKVLLLDFDVGMGNIDVLLGTVTNLSIIDIFDKNLTIRDIMNIGPIGLKYISGGSGLSSIFSLSETKLSHLFNELDDAMEEFDYIIFDMGAGVSEQTIKLLSAMHEIIVITTPEPTAIMDAYAMIKHLVLNQVSAKLSMVINRINSQKEGESVHLRLGHAIKHFMNVEVNLLGMICDDPSVRKAVISQKPFILHTPSSQPSKNIEFISKKYVNEDFNEQPSHSFIHRMKSLFLKR</sequence>
<dbReference type="InterPro" id="IPR033875">
    <property type="entry name" value="FlhG"/>
</dbReference>
<evidence type="ECO:0000256" key="2">
    <source>
        <dbReference type="ARBA" id="ARBA00022840"/>
    </source>
</evidence>
<evidence type="ECO:0000313" key="4">
    <source>
        <dbReference type="Proteomes" id="UP000626244"/>
    </source>
</evidence>
<dbReference type="RefSeq" id="WP_087998526.1">
    <property type="nucleotide sequence ID" value="NZ_BMHB01000001.1"/>
</dbReference>
<protein>
    <submittedName>
        <fullName evidence="3">Flagellum site-determining protein YlxH</fullName>
    </submittedName>
</protein>
<dbReference type="Gene3D" id="3.40.50.300">
    <property type="entry name" value="P-loop containing nucleotide triphosphate hydrolases"/>
    <property type="match status" value="1"/>
</dbReference>
<dbReference type="AlphaFoldDB" id="A0A8J3AGX4"/>
<dbReference type="PANTHER" id="PTHR43384:SF4">
    <property type="entry name" value="CELLULOSE BIOSYNTHESIS PROTEIN BCSQ-RELATED"/>
    <property type="match status" value="1"/>
</dbReference>
<keyword evidence="4" id="KW-1185">Reference proteome</keyword>
<dbReference type="EMBL" id="BMHB01000001">
    <property type="protein sequence ID" value="GGI14188.1"/>
    <property type="molecule type" value="Genomic_DNA"/>
</dbReference>
<dbReference type="GO" id="GO:0009898">
    <property type="term" value="C:cytoplasmic side of plasma membrane"/>
    <property type="evidence" value="ECO:0007669"/>
    <property type="project" value="TreeGrafter"/>
</dbReference>
<dbReference type="PIRSF" id="PIRSF003092">
    <property type="entry name" value="MinD"/>
    <property type="match status" value="1"/>
</dbReference>
<dbReference type="PANTHER" id="PTHR43384">
    <property type="entry name" value="SEPTUM SITE-DETERMINING PROTEIN MIND HOMOLOG, CHLOROPLASTIC-RELATED"/>
    <property type="match status" value="1"/>
</dbReference>
<dbReference type="CDD" id="cd02038">
    <property type="entry name" value="FlhG-like"/>
    <property type="match status" value="1"/>
</dbReference>
<dbReference type="Proteomes" id="UP000626244">
    <property type="component" value="Unassembled WGS sequence"/>
</dbReference>
<dbReference type="InterPro" id="IPR027417">
    <property type="entry name" value="P-loop_NTPase"/>
</dbReference>
<dbReference type="GO" id="GO:0016887">
    <property type="term" value="F:ATP hydrolysis activity"/>
    <property type="evidence" value="ECO:0007669"/>
    <property type="project" value="TreeGrafter"/>
</dbReference>
<dbReference type="InterPro" id="IPR025501">
    <property type="entry name" value="MinD_FleN"/>
</dbReference>
<gene>
    <name evidence="3" type="primary">ylxH</name>
    <name evidence="3" type="ORF">GCM10007380_21690</name>
</gene>
<evidence type="ECO:0000313" key="3">
    <source>
        <dbReference type="EMBL" id="GGI14188.1"/>
    </source>
</evidence>
<dbReference type="SUPFAM" id="SSF52540">
    <property type="entry name" value="P-loop containing nucleoside triphosphate hydrolases"/>
    <property type="match status" value="1"/>
</dbReference>